<evidence type="ECO:0000313" key="2">
    <source>
        <dbReference type="Proteomes" id="UP000518266"/>
    </source>
</evidence>
<keyword evidence="2" id="KW-1185">Reference proteome</keyword>
<gene>
    <name evidence="1" type="ORF">F7725_005296</name>
</gene>
<reference evidence="1 2" key="1">
    <citation type="submission" date="2020-03" db="EMBL/GenBank/DDBJ databases">
        <title>Dissostichus mawsoni Genome sequencing and assembly.</title>
        <authorList>
            <person name="Park H."/>
        </authorList>
    </citation>
    <scope>NUCLEOTIDE SEQUENCE [LARGE SCALE GENOMIC DNA]</scope>
    <source>
        <strain evidence="1">DM0001</strain>
        <tissue evidence="1">Muscle</tissue>
    </source>
</reference>
<name>A0A7J5YSN7_DISMA</name>
<dbReference type="EMBL" id="JAAKFY010000009">
    <property type="protein sequence ID" value="KAF3851941.1"/>
    <property type="molecule type" value="Genomic_DNA"/>
</dbReference>
<organism evidence="1 2">
    <name type="scientific">Dissostichus mawsoni</name>
    <name type="common">Antarctic cod</name>
    <dbReference type="NCBI Taxonomy" id="36200"/>
    <lineage>
        <taxon>Eukaryota</taxon>
        <taxon>Metazoa</taxon>
        <taxon>Chordata</taxon>
        <taxon>Craniata</taxon>
        <taxon>Vertebrata</taxon>
        <taxon>Euteleostomi</taxon>
        <taxon>Actinopterygii</taxon>
        <taxon>Neopterygii</taxon>
        <taxon>Teleostei</taxon>
        <taxon>Neoteleostei</taxon>
        <taxon>Acanthomorphata</taxon>
        <taxon>Eupercaria</taxon>
        <taxon>Perciformes</taxon>
        <taxon>Notothenioidei</taxon>
        <taxon>Nototheniidae</taxon>
        <taxon>Dissostichus</taxon>
    </lineage>
</organism>
<dbReference type="Proteomes" id="UP000518266">
    <property type="component" value="Unassembled WGS sequence"/>
</dbReference>
<dbReference type="AlphaFoldDB" id="A0A7J5YSN7"/>
<proteinExistence type="predicted"/>
<accession>A0A7J5YSN7</accession>
<sequence length="65" mass="7503">MANQSISPWLGARDHGCWGRNHGCWDRYLSRNHGCWGQNWGRNHGCWVARFKAGVQFIGKIHKVP</sequence>
<comment type="caution">
    <text evidence="1">The sequence shown here is derived from an EMBL/GenBank/DDBJ whole genome shotgun (WGS) entry which is preliminary data.</text>
</comment>
<protein>
    <submittedName>
        <fullName evidence="1">Uncharacterized protein</fullName>
    </submittedName>
</protein>
<evidence type="ECO:0000313" key="1">
    <source>
        <dbReference type="EMBL" id="KAF3851941.1"/>
    </source>
</evidence>